<protein>
    <recommendedName>
        <fullName evidence="2">Glycosyl transferase family 1 domain-containing protein</fullName>
    </recommendedName>
</protein>
<dbReference type="OrthoDB" id="9801609at2"/>
<feature type="domain" description="Glycosyl transferase family 1" evidence="2">
    <location>
        <begin position="190"/>
        <end position="339"/>
    </location>
</feature>
<reference evidence="3 4" key="1">
    <citation type="submission" date="2014-10" db="EMBL/GenBank/DDBJ databases">
        <title>Genome sequence of Novosphingobium malaysiense MUSC 273(T).</title>
        <authorList>
            <person name="Lee L.-H."/>
        </authorList>
    </citation>
    <scope>NUCLEOTIDE SEQUENCE [LARGE SCALE GENOMIC DNA]</scope>
    <source>
        <strain evidence="3 4">MUSC 273</strain>
    </source>
</reference>
<gene>
    <name evidence="3" type="ORF">LK12_00130</name>
</gene>
<dbReference type="AlphaFoldDB" id="A0A0B1ZTR7"/>
<dbReference type="GO" id="GO:0009103">
    <property type="term" value="P:lipopolysaccharide biosynthetic process"/>
    <property type="evidence" value="ECO:0007669"/>
    <property type="project" value="TreeGrafter"/>
</dbReference>
<accession>A0A0B1ZTR7</accession>
<dbReference type="InterPro" id="IPR001296">
    <property type="entry name" value="Glyco_trans_1"/>
</dbReference>
<keyword evidence="1" id="KW-0808">Transferase</keyword>
<evidence type="ECO:0000259" key="2">
    <source>
        <dbReference type="Pfam" id="PF00534"/>
    </source>
</evidence>
<evidence type="ECO:0000313" key="3">
    <source>
        <dbReference type="EMBL" id="KHK92869.1"/>
    </source>
</evidence>
<keyword evidence="4" id="KW-1185">Reference proteome</keyword>
<dbReference type="SUPFAM" id="SSF53756">
    <property type="entry name" value="UDP-Glycosyltransferase/glycogen phosphorylase"/>
    <property type="match status" value="1"/>
</dbReference>
<dbReference type="EMBL" id="JTDI01000001">
    <property type="protein sequence ID" value="KHK92869.1"/>
    <property type="molecule type" value="Genomic_DNA"/>
</dbReference>
<dbReference type="PANTHER" id="PTHR46401">
    <property type="entry name" value="GLYCOSYLTRANSFERASE WBBK-RELATED"/>
    <property type="match status" value="1"/>
</dbReference>
<dbReference type="Pfam" id="PF00534">
    <property type="entry name" value="Glycos_transf_1"/>
    <property type="match status" value="1"/>
</dbReference>
<sequence>MTRDIIINGKFLRAPMTGVHRVAFEISNALADLAEQQAPELGGRRFEVWHSHDGRGRADTIRLPTRDVGPLENILWEQMTLPARQGQPVLLNLCNIGPMASANALTMVHDAQVLLSPKSYSLGFRLWYMSVQRVLARRNRALLTVSEFSRQQIAKTGLAPLDRIHAIHNGVDHVLRVKPDEAVLARLSLKGTNYALALSTVQEHKNIGVLLKAFARAELSGMKLVLFGSAGRETFAAEGHAIPPNVIFAGHVTDGELRTLMQHACALLFPSTTEGFGLPPLEAMLLGTPAICAPCGALPEVCGEAALYADPHDAAAWAAVLSSLARDTDRRASFGTLGRTRAAQFTWRNAARRLLDILDLVEPSRPHSR</sequence>
<dbReference type="Gene3D" id="3.40.50.2000">
    <property type="entry name" value="Glycogen Phosphorylase B"/>
    <property type="match status" value="2"/>
</dbReference>
<proteinExistence type="predicted"/>
<comment type="caution">
    <text evidence="3">The sequence shown here is derived from an EMBL/GenBank/DDBJ whole genome shotgun (WGS) entry which is preliminary data.</text>
</comment>
<dbReference type="GO" id="GO:0016757">
    <property type="term" value="F:glycosyltransferase activity"/>
    <property type="evidence" value="ECO:0007669"/>
    <property type="project" value="InterPro"/>
</dbReference>
<evidence type="ECO:0000256" key="1">
    <source>
        <dbReference type="ARBA" id="ARBA00022679"/>
    </source>
</evidence>
<dbReference type="Proteomes" id="UP000031057">
    <property type="component" value="Unassembled WGS sequence"/>
</dbReference>
<organism evidence="3 4">
    <name type="scientific">Novosphingobium malaysiense</name>
    <dbReference type="NCBI Taxonomy" id="1348853"/>
    <lineage>
        <taxon>Bacteria</taxon>
        <taxon>Pseudomonadati</taxon>
        <taxon>Pseudomonadota</taxon>
        <taxon>Alphaproteobacteria</taxon>
        <taxon>Sphingomonadales</taxon>
        <taxon>Sphingomonadaceae</taxon>
        <taxon>Novosphingobium</taxon>
    </lineage>
</organism>
<dbReference type="PANTHER" id="PTHR46401:SF2">
    <property type="entry name" value="GLYCOSYLTRANSFERASE WBBK-RELATED"/>
    <property type="match status" value="1"/>
</dbReference>
<dbReference type="CDD" id="cd03809">
    <property type="entry name" value="GT4_MtfB-like"/>
    <property type="match status" value="1"/>
</dbReference>
<evidence type="ECO:0000313" key="4">
    <source>
        <dbReference type="Proteomes" id="UP000031057"/>
    </source>
</evidence>
<dbReference type="STRING" id="1348853.LK12_00130"/>
<name>A0A0B1ZTR7_9SPHN</name>
<dbReference type="RefSeq" id="WP_039277964.1">
    <property type="nucleotide sequence ID" value="NZ_JTDI01000001.1"/>
</dbReference>